<protein>
    <submittedName>
        <fullName evidence="3">Prepilin-type N-terminal cleavage/methylation domain-containing protein</fullName>
    </submittedName>
</protein>
<keyword evidence="2" id="KW-0812">Transmembrane</keyword>
<feature type="transmembrane region" description="Helical" evidence="2">
    <location>
        <begin position="33"/>
        <end position="52"/>
    </location>
</feature>
<dbReference type="EMBL" id="CP138359">
    <property type="protein sequence ID" value="WPF84009.1"/>
    <property type="molecule type" value="Genomic_DNA"/>
</dbReference>
<keyword evidence="2" id="KW-0472">Membrane</keyword>
<evidence type="ECO:0000313" key="3">
    <source>
        <dbReference type="EMBL" id="WPF84009.1"/>
    </source>
</evidence>
<accession>A0AAF0Z868</accession>
<dbReference type="AlphaFoldDB" id="A0AAF0Z868"/>
<dbReference type="InterPro" id="IPR012902">
    <property type="entry name" value="N_methyl_site"/>
</dbReference>
<keyword evidence="4" id="KW-1185">Reference proteome</keyword>
<reference evidence="4" key="1">
    <citation type="submission" date="2023-11" db="EMBL/GenBank/DDBJ databases">
        <authorList>
            <person name="Helweg L.P."/>
            <person name="Kiel A."/>
            <person name="Hitz F."/>
            <person name="Ruckert-Reed C."/>
            <person name="Busche T."/>
            <person name="Kaltschmidt B."/>
            <person name="Kaltschmidt C."/>
        </authorList>
    </citation>
    <scope>NUCLEOTIDE SEQUENCE [LARGE SCALE GENOMIC DNA]</scope>
    <source>
        <strain evidence="4">4.1</strain>
    </source>
</reference>
<feature type="region of interest" description="Disordered" evidence="1">
    <location>
        <begin position="1"/>
        <end position="20"/>
    </location>
</feature>
<dbReference type="RefSeq" id="WP_319160827.1">
    <property type="nucleotide sequence ID" value="NZ_CP138359.1"/>
</dbReference>
<evidence type="ECO:0000313" key="4">
    <source>
        <dbReference type="Proteomes" id="UP001304340"/>
    </source>
</evidence>
<name>A0AAF0Z868_9MICO</name>
<sequence>MSRVEHAPGADDAPGGLMSRARHDDRGLGLPELLVTMMLIALMSLLVTTLFVTMSRSLSDDKLAHSSSSAAAIAMNEMSRVVRGGAEIRQSGKQPLSAFSIATPTSMTITSFVDAKSSTLAPIKVSFVLSAAGVLTETRQSAVAGSAPYWTFGAQATSRVIARDVVTPTATTPLFLYLGADGKPVSGSCNATTTTSCGLVRSVEVSFQVQADKTGDVSPVRLQNTIGMPNLSQTIKDKATP</sequence>
<evidence type="ECO:0000256" key="2">
    <source>
        <dbReference type="SAM" id="Phobius"/>
    </source>
</evidence>
<evidence type="ECO:0000256" key="1">
    <source>
        <dbReference type="SAM" id="MobiDB-lite"/>
    </source>
</evidence>
<gene>
    <name evidence="3" type="ORF">SANBI_001725</name>
</gene>
<dbReference type="Proteomes" id="UP001304340">
    <property type="component" value="Chromosome"/>
</dbReference>
<proteinExistence type="predicted"/>
<dbReference type="NCBIfam" id="TIGR02532">
    <property type="entry name" value="IV_pilin_GFxxxE"/>
    <property type="match status" value="1"/>
</dbReference>
<dbReference type="KEGG" id="sbil:SANBI_001725"/>
<keyword evidence="2" id="KW-1133">Transmembrane helix</keyword>
<organism evidence="3 4">
    <name type="scientific">Sanguibacter biliveldensis</name>
    <dbReference type="NCBI Taxonomy" id="3030830"/>
    <lineage>
        <taxon>Bacteria</taxon>
        <taxon>Bacillati</taxon>
        <taxon>Actinomycetota</taxon>
        <taxon>Actinomycetes</taxon>
        <taxon>Micrococcales</taxon>
        <taxon>Sanguibacteraceae</taxon>
        <taxon>Sanguibacter</taxon>
    </lineage>
</organism>